<dbReference type="PANTHER" id="PTHR36933:SF1">
    <property type="entry name" value="SLL0788 PROTEIN"/>
    <property type="match status" value="1"/>
</dbReference>
<dbReference type="PANTHER" id="PTHR36933">
    <property type="entry name" value="SLL0788 PROTEIN"/>
    <property type="match status" value="1"/>
</dbReference>
<dbReference type="Pfam" id="PF03713">
    <property type="entry name" value="DUF305"/>
    <property type="match status" value="1"/>
</dbReference>
<evidence type="ECO:0000259" key="1">
    <source>
        <dbReference type="Pfam" id="PF03713"/>
    </source>
</evidence>
<dbReference type="OrthoDB" id="26872at2"/>
<keyword evidence="3" id="KW-1185">Reference proteome</keyword>
<dbReference type="InterPro" id="IPR012347">
    <property type="entry name" value="Ferritin-like"/>
</dbReference>
<dbReference type="AlphaFoldDB" id="A0A239PBD9"/>
<organism evidence="2 3">
    <name type="scientific">Streptosporangium subroseum</name>
    <dbReference type="NCBI Taxonomy" id="106412"/>
    <lineage>
        <taxon>Bacteria</taxon>
        <taxon>Bacillati</taxon>
        <taxon>Actinomycetota</taxon>
        <taxon>Actinomycetes</taxon>
        <taxon>Streptosporangiales</taxon>
        <taxon>Streptosporangiaceae</taxon>
        <taxon>Streptosporangium</taxon>
    </lineage>
</organism>
<dbReference type="Gene3D" id="1.20.1260.10">
    <property type="match status" value="1"/>
</dbReference>
<feature type="domain" description="DUF305" evidence="1">
    <location>
        <begin position="66"/>
        <end position="217"/>
    </location>
</feature>
<name>A0A239PBD9_9ACTN</name>
<dbReference type="Proteomes" id="UP000198282">
    <property type="component" value="Unassembled WGS sequence"/>
</dbReference>
<evidence type="ECO:0000313" key="3">
    <source>
        <dbReference type="Proteomes" id="UP000198282"/>
    </source>
</evidence>
<reference evidence="2 3" key="1">
    <citation type="submission" date="2017-06" db="EMBL/GenBank/DDBJ databases">
        <authorList>
            <person name="Kim H.J."/>
            <person name="Triplett B.A."/>
        </authorList>
    </citation>
    <scope>NUCLEOTIDE SEQUENCE [LARGE SCALE GENOMIC DNA]</scope>
    <source>
        <strain evidence="2 3">CGMCC 4.2132</strain>
    </source>
</reference>
<dbReference type="InterPro" id="IPR005183">
    <property type="entry name" value="DUF305_CopM-like"/>
</dbReference>
<sequence length="226" mass="24499">MSSLPTMRYVGMFVLVATMITGCTTETPKVSAAPVIVQPGAPGEPGQTLPAASLSPVADTPFTAADVLFMQGMIPHHAQALRMTALVPSRSTNRDITLIAKRIQASQEDEIALMRRWLQDRDQKVPDTNHDHSGTGGELMPGMLTEEQFDVLKKATGTDFDRAFVQSMINHHLGALQMVDKLFNGDGGGGQETEIFTYASHVGSDQRIEIDRMQKLLAQLDGPAPN</sequence>
<gene>
    <name evidence="2" type="ORF">SAMN05216276_11173</name>
</gene>
<protein>
    <submittedName>
        <fullName evidence="2">Uncharacterized conserved protein, DUF305 family</fullName>
    </submittedName>
</protein>
<accession>A0A239PBD9</accession>
<dbReference type="EMBL" id="FZOD01000117">
    <property type="protein sequence ID" value="SNT64361.1"/>
    <property type="molecule type" value="Genomic_DNA"/>
</dbReference>
<evidence type="ECO:0000313" key="2">
    <source>
        <dbReference type="EMBL" id="SNT64361.1"/>
    </source>
</evidence>
<proteinExistence type="predicted"/>